<dbReference type="InterPro" id="IPR017853">
    <property type="entry name" value="GH"/>
</dbReference>
<keyword evidence="8" id="KW-0326">Glycosidase</keyword>
<reference evidence="17" key="1">
    <citation type="journal article" date="2023" name="Mol. Phylogenet. Evol.">
        <title>Genome-scale phylogeny and comparative genomics of the fungal order Sordariales.</title>
        <authorList>
            <person name="Hensen N."/>
            <person name="Bonometti L."/>
            <person name="Westerberg I."/>
            <person name="Brannstrom I.O."/>
            <person name="Guillou S."/>
            <person name="Cros-Aarteil S."/>
            <person name="Calhoun S."/>
            <person name="Haridas S."/>
            <person name="Kuo A."/>
            <person name="Mondo S."/>
            <person name="Pangilinan J."/>
            <person name="Riley R."/>
            <person name="LaButti K."/>
            <person name="Andreopoulos B."/>
            <person name="Lipzen A."/>
            <person name="Chen C."/>
            <person name="Yan M."/>
            <person name="Daum C."/>
            <person name="Ng V."/>
            <person name="Clum A."/>
            <person name="Steindorff A."/>
            <person name="Ohm R.A."/>
            <person name="Martin F."/>
            <person name="Silar P."/>
            <person name="Natvig D.O."/>
            <person name="Lalanne C."/>
            <person name="Gautier V."/>
            <person name="Ament-Velasquez S.L."/>
            <person name="Kruys A."/>
            <person name="Hutchinson M.I."/>
            <person name="Powell A.J."/>
            <person name="Barry K."/>
            <person name="Miller A.N."/>
            <person name="Grigoriev I.V."/>
            <person name="Debuchy R."/>
            <person name="Gladieux P."/>
            <person name="Hiltunen Thoren M."/>
            <person name="Johannesson H."/>
        </authorList>
    </citation>
    <scope>NUCLEOTIDE SEQUENCE</scope>
    <source>
        <strain evidence="17">CBS 103.79</strain>
    </source>
</reference>
<evidence type="ECO:0000256" key="6">
    <source>
        <dbReference type="ARBA" id="ARBA00023180"/>
    </source>
</evidence>
<evidence type="ECO:0000256" key="13">
    <source>
        <dbReference type="ARBA" id="ARBA00083611"/>
    </source>
</evidence>
<dbReference type="Pfam" id="PF01915">
    <property type="entry name" value="Glyco_hydro_3_C"/>
    <property type="match status" value="1"/>
</dbReference>
<proteinExistence type="inferred from homology"/>
<organism evidence="17 18">
    <name type="scientific">Staphylotrichum tortipilum</name>
    <dbReference type="NCBI Taxonomy" id="2831512"/>
    <lineage>
        <taxon>Eukaryota</taxon>
        <taxon>Fungi</taxon>
        <taxon>Dikarya</taxon>
        <taxon>Ascomycota</taxon>
        <taxon>Pezizomycotina</taxon>
        <taxon>Sordariomycetes</taxon>
        <taxon>Sordariomycetidae</taxon>
        <taxon>Sordariales</taxon>
        <taxon>Chaetomiaceae</taxon>
        <taxon>Staphylotrichum</taxon>
    </lineage>
</organism>
<keyword evidence="15" id="KW-0732">Signal</keyword>
<comment type="catalytic activity">
    <reaction evidence="1">
        <text>Hydrolysis of terminal, non-reducing beta-D-glucosyl residues with release of beta-D-glucose.</text>
        <dbReference type="EC" id="3.2.1.21"/>
    </reaction>
</comment>
<evidence type="ECO:0000256" key="5">
    <source>
        <dbReference type="ARBA" id="ARBA00022801"/>
    </source>
</evidence>
<dbReference type="GO" id="GO:0009251">
    <property type="term" value="P:glucan catabolic process"/>
    <property type="evidence" value="ECO:0007669"/>
    <property type="project" value="TreeGrafter"/>
</dbReference>
<dbReference type="SUPFAM" id="SSF51445">
    <property type="entry name" value="(Trans)glycosidases"/>
    <property type="match status" value="1"/>
</dbReference>
<evidence type="ECO:0000256" key="12">
    <source>
        <dbReference type="ARBA" id="ARBA00083231"/>
    </source>
</evidence>
<evidence type="ECO:0000256" key="10">
    <source>
        <dbReference type="ARBA" id="ARBA00070030"/>
    </source>
</evidence>
<comment type="pathway">
    <text evidence="2">Glycan metabolism; cellulose degradation.</text>
</comment>
<dbReference type="PANTHER" id="PTHR42715">
    <property type="entry name" value="BETA-GLUCOSIDASE"/>
    <property type="match status" value="1"/>
</dbReference>
<evidence type="ECO:0000256" key="2">
    <source>
        <dbReference type="ARBA" id="ARBA00004987"/>
    </source>
</evidence>
<keyword evidence="9" id="KW-0624">Polysaccharide degradation</keyword>
<evidence type="ECO:0000256" key="4">
    <source>
        <dbReference type="ARBA" id="ARBA00012744"/>
    </source>
</evidence>
<dbReference type="InterPro" id="IPR002772">
    <property type="entry name" value="Glyco_hydro_3_C"/>
</dbReference>
<keyword evidence="18" id="KW-1185">Reference proteome</keyword>
<feature type="signal peptide" evidence="15">
    <location>
        <begin position="1"/>
        <end position="21"/>
    </location>
</feature>
<keyword evidence="5" id="KW-0378">Hydrolase</keyword>
<dbReference type="InterPro" id="IPR036881">
    <property type="entry name" value="Glyco_hydro_3_C_sf"/>
</dbReference>
<dbReference type="SMART" id="SM01217">
    <property type="entry name" value="Fn3_like"/>
    <property type="match status" value="1"/>
</dbReference>
<dbReference type="PRINTS" id="PR00133">
    <property type="entry name" value="GLHYDRLASE3"/>
</dbReference>
<keyword evidence="6" id="KW-0325">Glycoprotein</keyword>
<evidence type="ECO:0000256" key="1">
    <source>
        <dbReference type="ARBA" id="ARBA00000448"/>
    </source>
</evidence>
<evidence type="ECO:0000256" key="15">
    <source>
        <dbReference type="SAM" id="SignalP"/>
    </source>
</evidence>
<dbReference type="EC" id="3.2.1.21" evidence="4"/>
<evidence type="ECO:0000256" key="11">
    <source>
        <dbReference type="ARBA" id="ARBA00078013"/>
    </source>
</evidence>
<evidence type="ECO:0000259" key="16">
    <source>
        <dbReference type="SMART" id="SM01217"/>
    </source>
</evidence>
<keyword evidence="7" id="KW-0119">Carbohydrate metabolism</keyword>
<dbReference type="Gene3D" id="3.40.50.1700">
    <property type="entry name" value="Glycoside hydrolase family 3 C-terminal domain"/>
    <property type="match status" value="1"/>
</dbReference>
<dbReference type="GO" id="GO:0008422">
    <property type="term" value="F:beta-glucosidase activity"/>
    <property type="evidence" value="ECO:0007669"/>
    <property type="project" value="UniProtKB-EC"/>
</dbReference>
<dbReference type="FunFam" id="3.40.50.1700:FF:000003">
    <property type="entry name" value="Probable beta-glucosidase"/>
    <property type="match status" value="1"/>
</dbReference>
<dbReference type="Pfam" id="PF00933">
    <property type="entry name" value="Glyco_hydro_3"/>
    <property type="match status" value="1"/>
</dbReference>
<dbReference type="InterPro" id="IPR001764">
    <property type="entry name" value="Glyco_hydro_3_N"/>
</dbReference>
<evidence type="ECO:0000256" key="14">
    <source>
        <dbReference type="SAM" id="MobiDB-lite"/>
    </source>
</evidence>
<dbReference type="SUPFAM" id="SSF52279">
    <property type="entry name" value="Beta-D-glucan exohydrolase, C-terminal domain"/>
    <property type="match status" value="1"/>
</dbReference>
<evidence type="ECO:0000313" key="17">
    <source>
        <dbReference type="EMBL" id="KAK3901285.1"/>
    </source>
</evidence>
<accession>A0AAN6MI41</accession>
<dbReference type="PANTHER" id="PTHR42715:SF29">
    <property type="entry name" value="BETA-GLUCOSIDASE A-RELATED"/>
    <property type="match status" value="1"/>
</dbReference>
<evidence type="ECO:0000313" key="18">
    <source>
        <dbReference type="Proteomes" id="UP001303889"/>
    </source>
</evidence>
<dbReference type="InterPro" id="IPR026891">
    <property type="entry name" value="Fn3-like"/>
</dbReference>
<dbReference type="FunFam" id="3.20.20.300:FF:000002">
    <property type="entry name" value="Probable beta-glucosidase"/>
    <property type="match status" value="1"/>
</dbReference>
<comment type="similarity">
    <text evidence="3">Belongs to the glycosyl hydrolase 3 family.</text>
</comment>
<feature type="region of interest" description="Disordered" evidence="14">
    <location>
        <begin position="733"/>
        <end position="767"/>
    </location>
</feature>
<protein>
    <recommendedName>
        <fullName evidence="10">Beta-glucosidase cel3A</fullName>
        <ecNumber evidence="4">3.2.1.21</ecNumber>
    </recommendedName>
    <alternativeName>
        <fullName evidence="11">Beta-D-glucoside glucohydrolase cel3A</fullName>
    </alternativeName>
    <alternativeName>
        <fullName evidence="13">Cellobiase cel3A</fullName>
    </alternativeName>
    <alternativeName>
        <fullName evidence="12">Gentiobiase cel3A</fullName>
    </alternativeName>
</protein>
<dbReference type="Pfam" id="PF14310">
    <property type="entry name" value="Fn3-like"/>
    <property type="match status" value="1"/>
</dbReference>
<dbReference type="InterPro" id="IPR050288">
    <property type="entry name" value="Cellulose_deg_GH3"/>
</dbReference>
<evidence type="ECO:0000256" key="3">
    <source>
        <dbReference type="ARBA" id="ARBA00005336"/>
    </source>
</evidence>
<evidence type="ECO:0000256" key="9">
    <source>
        <dbReference type="ARBA" id="ARBA00023326"/>
    </source>
</evidence>
<comment type="caution">
    <text evidence="17">The sequence shown here is derived from an EMBL/GenBank/DDBJ whole genome shotgun (WGS) entry which is preliminary data.</text>
</comment>
<feature type="domain" description="Fibronectin type III-like" evidence="16">
    <location>
        <begin position="795"/>
        <end position="863"/>
    </location>
</feature>
<evidence type="ECO:0000256" key="7">
    <source>
        <dbReference type="ARBA" id="ARBA00023277"/>
    </source>
</evidence>
<name>A0AAN6MI41_9PEZI</name>
<feature type="chain" id="PRO_5042983293" description="Beta-glucosidase cel3A" evidence="15">
    <location>
        <begin position="22"/>
        <end position="873"/>
    </location>
</feature>
<dbReference type="InterPro" id="IPR036962">
    <property type="entry name" value="Glyco_hydro_3_N_sf"/>
</dbReference>
<dbReference type="Gene3D" id="3.20.20.300">
    <property type="entry name" value="Glycoside hydrolase, family 3, N-terminal domain"/>
    <property type="match status" value="1"/>
</dbReference>
<reference evidence="17" key="2">
    <citation type="submission" date="2023-05" db="EMBL/GenBank/DDBJ databases">
        <authorList>
            <consortium name="Lawrence Berkeley National Laboratory"/>
            <person name="Steindorff A."/>
            <person name="Hensen N."/>
            <person name="Bonometti L."/>
            <person name="Westerberg I."/>
            <person name="Brannstrom I.O."/>
            <person name="Guillou S."/>
            <person name="Cros-Aarteil S."/>
            <person name="Calhoun S."/>
            <person name="Haridas S."/>
            <person name="Kuo A."/>
            <person name="Mondo S."/>
            <person name="Pangilinan J."/>
            <person name="Riley R."/>
            <person name="Labutti K."/>
            <person name="Andreopoulos B."/>
            <person name="Lipzen A."/>
            <person name="Chen C."/>
            <person name="Yanf M."/>
            <person name="Daum C."/>
            <person name="Ng V."/>
            <person name="Clum A."/>
            <person name="Ohm R."/>
            <person name="Martin F."/>
            <person name="Silar P."/>
            <person name="Natvig D."/>
            <person name="Lalanne C."/>
            <person name="Gautier V."/>
            <person name="Ament-Velasquez S.L."/>
            <person name="Kruys A."/>
            <person name="Hutchinson M.I."/>
            <person name="Powell A.J."/>
            <person name="Barry K."/>
            <person name="Miller A.N."/>
            <person name="Grigoriev I.V."/>
            <person name="Debuchy R."/>
            <person name="Gladieux P."/>
            <person name="Thoren M.H."/>
            <person name="Johannesson H."/>
        </authorList>
    </citation>
    <scope>NUCLEOTIDE SEQUENCE</scope>
    <source>
        <strain evidence="17">CBS 103.79</strain>
    </source>
</reference>
<sequence>MKPAAALLCLAVLALAVGASSVDTHHRQLDQRAALERSAPFYPSPWMNPDADGWKEAYAEAKKFVSQMTLLEKVNLTTGIGWASEQCVGNVGAIPRLGLRSLCMQDAPVGVRGTDFNSVFPSGQTAAATFDRTLIYRRGFAMGKEAKGKGVNVLLGPVAGPLGRMPAAGRNWEGFSPDPVLTGVGMAESIKGIQDAGVIACAKHFIANEQEHFRTPGDPVKEALSSNIDDKTMHELYLWPFADAVRAGVGSVMCSYQQVNNSYACQNSKILNNLLKDELGFQGFVMSDWSAQHTGVASAVAGLDMTMPGDTEFNTGISFWGTNLTLGVLNGTVPAYRIDDMAMRIMAAFFKVSKSIELDPINFSFWTSDTYGPLHWEAKKDYQQINYHVDVRADHGNLIREIAAKGTVLLKNTGSLPLKKPKFVAVIGEDAGPNPNGPNSCGDRGCNSGTLGVGWGSGTANYPYLVTPDAALQAQAVQDGSRYESILSNYATSQTQALVSQANVTAIVFANANSGEAYITVDGNMGDRKNLTLWNNGDALIKHVAAHCANTIVVIHSVGPVLLTDWHANPNITAILWAGLPGQESGNSITDVLYGKVNPAGRSPFTWGATRESYGPDIMYTPNNGADAPQQDFTEGVFIDYRHFDRTPATSPDNKVLYPFGHGLSYTSFSYRNLRITKSHPSTYTPTTGQTAKAPTFGAFSPNPKDYLFPSDQFPYLRHFIYPYLNSSDPRTASLDPHYGQSAAQFLPPHATDDSSQPLLRASGGRSPGGNRGLYDVLWDVTAEVTNTGKIIGEEVPQLYLSLPGEGQPKVVLRGFEKVRIDPGQTVEFRVRVTRRDVSEWDVGVQDWVVREGVKRVWVGRSSRELELEGVLP</sequence>
<evidence type="ECO:0000256" key="8">
    <source>
        <dbReference type="ARBA" id="ARBA00023295"/>
    </source>
</evidence>
<dbReference type="Gene3D" id="2.60.40.10">
    <property type="entry name" value="Immunoglobulins"/>
    <property type="match status" value="1"/>
</dbReference>
<gene>
    <name evidence="17" type="ORF">C8A05DRAFT_45032</name>
</gene>
<dbReference type="AlphaFoldDB" id="A0AAN6MI41"/>
<dbReference type="Proteomes" id="UP001303889">
    <property type="component" value="Unassembled WGS sequence"/>
</dbReference>
<dbReference type="EMBL" id="MU855592">
    <property type="protein sequence ID" value="KAK3901285.1"/>
    <property type="molecule type" value="Genomic_DNA"/>
</dbReference>
<dbReference type="InterPro" id="IPR013783">
    <property type="entry name" value="Ig-like_fold"/>
</dbReference>